<dbReference type="EMBL" id="CAVNYO010000414">
    <property type="protein sequence ID" value="CAK5276827.1"/>
    <property type="molecule type" value="Genomic_DNA"/>
</dbReference>
<feature type="compositionally biased region" description="Polar residues" evidence="1">
    <location>
        <begin position="296"/>
        <end position="319"/>
    </location>
</feature>
<feature type="compositionally biased region" description="Basic and acidic residues" evidence="1">
    <location>
        <begin position="369"/>
        <end position="380"/>
    </location>
</feature>
<organism evidence="4 6">
    <name type="scientific">Mycena citricolor</name>
    <dbReference type="NCBI Taxonomy" id="2018698"/>
    <lineage>
        <taxon>Eukaryota</taxon>
        <taxon>Fungi</taxon>
        <taxon>Dikarya</taxon>
        <taxon>Basidiomycota</taxon>
        <taxon>Agaricomycotina</taxon>
        <taxon>Agaricomycetes</taxon>
        <taxon>Agaricomycetidae</taxon>
        <taxon>Agaricales</taxon>
        <taxon>Marasmiineae</taxon>
        <taxon>Mycenaceae</taxon>
        <taxon>Mycena</taxon>
    </lineage>
</organism>
<feature type="region of interest" description="Disordered" evidence="1">
    <location>
        <begin position="358"/>
        <end position="380"/>
    </location>
</feature>
<evidence type="ECO:0000313" key="5">
    <source>
        <dbReference type="EMBL" id="CAK5276827.1"/>
    </source>
</evidence>
<protein>
    <submittedName>
        <fullName evidence="4">Uncharacterized protein</fullName>
    </submittedName>
</protein>
<dbReference type="AlphaFoldDB" id="A0AAD2HIZ4"/>
<evidence type="ECO:0000313" key="2">
    <source>
        <dbReference type="EMBL" id="CAK5276474.1"/>
    </source>
</evidence>
<feature type="region of interest" description="Disordered" evidence="1">
    <location>
        <begin position="296"/>
        <end position="325"/>
    </location>
</feature>
<evidence type="ECO:0000313" key="6">
    <source>
        <dbReference type="Proteomes" id="UP001295794"/>
    </source>
</evidence>
<evidence type="ECO:0000313" key="4">
    <source>
        <dbReference type="EMBL" id="CAK5276816.1"/>
    </source>
</evidence>
<gene>
    <name evidence="2" type="ORF">MYCIT1_LOCUS24740</name>
    <name evidence="3" type="ORF">MYCIT1_LOCUS24772</name>
    <name evidence="4" type="ORF">MYCIT1_LOCUS25387</name>
    <name evidence="5" type="ORF">MYCIT1_LOCUS25410</name>
</gene>
<dbReference type="Proteomes" id="UP001295794">
    <property type="component" value="Unassembled WGS sequence"/>
</dbReference>
<evidence type="ECO:0000313" key="3">
    <source>
        <dbReference type="EMBL" id="CAK5276486.1"/>
    </source>
</evidence>
<dbReference type="EMBL" id="CAVNYO010000407">
    <property type="protein sequence ID" value="CAK5276486.1"/>
    <property type="molecule type" value="Genomic_DNA"/>
</dbReference>
<proteinExistence type="predicted"/>
<comment type="caution">
    <text evidence="4">The sequence shown here is derived from an EMBL/GenBank/DDBJ whole genome shotgun (WGS) entry which is preliminary data.</text>
</comment>
<dbReference type="EMBL" id="CAVNYO010000413">
    <property type="protein sequence ID" value="CAK5276816.1"/>
    <property type="molecule type" value="Genomic_DNA"/>
</dbReference>
<reference evidence="4" key="1">
    <citation type="submission" date="2023-11" db="EMBL/GenBank/DDBJ databases">
        <authorList>
            <person name="De Vega J J."/>
            <person name="De Vega J J."/>
        </authorList>
    </citation>
    <scope>NUCLEOTIDE SEQUENCE</scope>
</reference>
<name>A0AAD2HIZ4_9AGAR</name>
<keyword evidence="6" id="KW-1185">Reference proteome</keyword>
<sequence>MANTRQSVADILHDIADAIQNPSAPELAISVEAPSEFSFVQMGSLDLPGVAADHLSQGTGVAFHPHPAAQIGEGSAAMSVGSSDAAWTGAGGEPPAPGGVAPGRGFRIPVELSVRIAANWADWVERARNEGINEYTWPRELDENEHPAQPIDEDEEENLMVFDLPGTLPSVSSESSLFTPRVVGFMDPDSDPIVLPEDARRAIGLDTLAEDAVFHTTGRATDNLVFEDHFTFSQIGNLSSGRLDGQAGSQHVLGGAGGCDAESMSDAGPWVTSHQGPSQFVFTPNNGLIRQLSSPITGSRAKSASGEAQNESPFPSPNQRPIAGPRRLRTFSSGAWIQTVSSGIECAQDAAEKIIAHKHKLESDPAEDGAERDVKRAKLL</sequence>
<evidence type="ECO:0000256" key="1">
    <source>
        <dbReference type="SAM" id="MobiDB-lite"/>
    </source>
</evidence>
<accession>A0AAD2HIZ4</accession>
<dbReference type="EMBL" id="CAVNYO010000406">
    <property type="protein sequence ID" value="CAK5276474.1"/>
    <property type="molecule type" value="Genomic_DNA"/>
</dbReference>